<accession>A0AC34Q2P1</accession>
<proteinExistence type="predicted"/>
<dbReference type="Proteomes" id="UP000887576">
    <property type="component" value="Unplaced"/>
</dbReference>
<sequence length="500" mass="56648">METDSLFGKSTDLSESASLSTQETVVVDELVDDYCETDTEIVVIGNGPAGLSLSAFLSGWQPFYDVNKPHPNPRIHEKLAQNADKSLLNQDLTWFEQEFEEIINPTVRPVAFLIDMLMRPKNCLRFERETEKEIAHVVLGETDIGGSWNEYDDEMVTVSLAEWLDLPGFTIQEWLQGQPLIARLPAGVVREYMKAYAKHMNLMDKMQPQTKVTTITKTSCNGEKCYRVFGEDHKGKSFLIRCRKIVLACGQSRQRHLEVEGEMTSPNVVYDVAQLKKVLHTEDPFGKHEKIIVIGDGISAADAVNMCLKNELPVLQVMRRTDQQLKQTMLSKLSSSIYPEYASAYKLMTGKTNNDLYQKLTSSSVVKLNKKTATIQTADGLVKEKFHILVACIGRQSELSMFSENLVFNADYKCESDNHIFAVGSLVGDHFIRYLVGGCLQVASVLLAEYPIELRRKQFKIVQDKMVEQLRQVEQQQKRLRRKPATARCCWISRILSSTS</sequence>
<dbReference type="WBParaSite" id="JU765_v2.g12329.t1">
    <property type="protein sequence ID" value="JU765_v2.g12329.t1"/>
    <property type="gene ID" value="JU765_v2.g12329"/>
</dbReference>
<protein>
    <submittedName>
        <fullName evidence="2">Uncharacterized protein</fullName>
    </submittedName>
</protein>
<evidence type="ECO:0000313" key="2">
    <source>
        <dbReference type="WBParaSite" id="JU765_v2.g12329.t1"/>
    </source>
</evidence>
<organism evidence="1 2">
    <name type="scientific">Panagrolaimus sp. JU765</name>
    <dbReference type="NCBI Taxonomy" id="591449"/>
    <lineage>
        <taxon>Eukaryota</taxon>
        <taxon>Metazoa</taxon>
        <taxon>Ecdysozoa</taxon>
        <taxon>Nematoda</taxon>
        <taxon>Chromadorea</taxon>
        <taxon>Rhabditida</taxon>
        <taxon>Tylenchina</taxon>
        <taxon>Panagrolaimomorpha</taxon>
        <taxon>Panagrolaimoidea</taxon>
        <taxon>Panagrolaimidae</taxon>
        <taxon>Panagrolaimus</taxon>
    </lineage>
</organism>
<name>A0AC34Q2P1_9BILA</name>
<reference evidence="2" key="1">
    <citation type="submission" date="2022-11" db="UniProtKB">
        <authorList>
            <consortium name="WormBaseParasite"/>
        </authorList>
    </citation>
    <scope>IDENTIFICATION</scope>
</reference>
<evidence type="ECO:0000313" key="1">
    <source>
        <dbReference type="Proteomes" id="UP000887576"/>
    </source>
</evidence>